<dbReference type="InterPro" id="IPR036736">
    <property type="entry name" value="ACP-like_sf"/>
</dbReference>
<evidence type="ECO:0000256" key="1">
    <source>
        <dbReference type="ARBA" id="ARBA00001957"/>
    </source>
</evidence>
<dbReference type="SUPFAM" id="SSF53474">
    <property type="entry name" value="alpha/beta-Hydrolases"/>
    <property type="match status" value="1"/>
</dbReference>
<evidence type="ECO:0000313" key="8">
    <source>
        <dbReference type="Proteomes" id="UP000195437"/>
    </source>
</evidence>
<dbReference type="GO" id="GO:0031177">
    <property type="term" value="F:phosphopantetheine binding"/>
    <property type="evidence" value="ECO:0007669"/>
    <property type="project" value="InterPro"/>
</dbReference>
<evidence type="ECO:0000256" key="3">
    <source>
        <dbReference type="ARBA" id="ARBA00022450"/>
    </source>
</evidence>
<dbReference type="FunFam" id="1.10.1200.10:FF:000016">
    <property type="entry name" value="Non-ribosomal peptide synthase"/>
    <property type="match status" value="1"/>
</dbReference>
<dbReference type="InterPro" id="IPR001031">
    <property type="entry name" value="Thioesterase"/>
</dbReference>
<evidence type="ECO:0000313" key="7">
    <source>
        <dbReference type="EMBL" id="ARU62660.1"/>
    </source>
</evidence>
<dbReference type="InterPro" id="IPR023213">
    <property type="entry name" value="CAT-like_dom_sf"/>
</dbReference>
<dbReference type="GO" id="GO:0009366">
    <property type="term" value="C:enterobactin synthetase complex"/>
    <property type="evidence" value="ECO:0007669"/>
    <property type="project" value="TreeGrafter"/>
</dbReference>
<feature type="domain" description="Carrier" evidence="6">
    <location>
        <begin position="1019"/>
        <end position="1094"/>
    </location>
</feature>
<evidence type="ECO:0000256" key="5">
    <source>
        <dbReference type="SAM" id="MobiDB-lite"/>
    </source>
</evidence>
<dbReference type="InterPro" id="IPR029058">
    <property type="entry name" value="AB_hydrolase_fold"/>
</dbReference>
<dbReference type="InterPro" id="IPR025110">
    <property type="entry name" value="AMP-bd_C"/>
</dbReference>
<dbReference type="Gene3D" id="3.30.559.30">
    <property type="entry name" value="Nonribosomal peptide synthetase, condensation domain"/>
    <property type="match status" value="1"/>
</dbReference>
<dbReference type="SUPFAM" id="SSF52777">
    <property type="entry name" value="CoA-dependent acyltransferases"/>
    <property type="match status" value="2"/>
</dbReference>
<dbReference type="Gene3D" id="3.30.300.30">
    <property type="match status" value="1"/>
</dbReference>
<keyword evidence="4" id="KW-0597">Phosphoprotein</keyword>
<dbReference type="GO" id="GO:0008610">
    <property type="term" value="P:lipid biosynthetic process"/>
    <property type="evidence" value="ECO:0007669"/>
    <property type="project" value="UniProtKB-ARBA"/>
</dbReference>
<dbReference type="InterPro" id="IPR001242">
    <property type="entry name" value="Condensation_dom"/>
</dbReference>
<dbReference type="InterPro" id="IPR020845">
    <property type="entry name" value="AMP-binding_CS"/>
</dbReference>
<dbReference type="Pfam" id="PF13193">
    <property type="entry name" value="AMP-binding_C"/>
    <property type="match status" value="1"/>
</dbReference>
<feature type="region of interest" description="Disordered" evidence="5">
    <location>
        <begin position="239"/>
        <end position="260"/>
    </location>
</feature>
<keyword evidence="3" id="KW-0596">Phosphopantetheine</keyword>
<evidence type="ECO:0000256" key="2">
    <source>
        <dbReference type="ARBA" id="ARBA00006432"/>
    </source>
</evidence>
<reference evidence="8" key="1">
    <citation type="submission" date="2017-05" db="EMBL/GenBank/DDBJ databases">
        <authorList>
            <person name="Sung H."/>
        </authorList>
    </citation>
    <scope>NUCLEOTIDE SEQUENCE [LARGE SCALE GENOMIC DNA]</scope>
    <source>
        <strain evidence="8">AR23208</strain>
    </source>
</reference>
<sequence>MDRKTDLLQRRSNLSADKRALLEKRLRGEVKTANTGIAKREPAETAALSFAQARLWFLDRLQPGNPVYNVPSIIKMRGKLRMDVLTRSLQAIISRHEALRTTFRSQGGVPYQAVAGELTLTIPVLDIAEADWRRYAREEASKPFDLEKGPLLRATLLRFAEDDHILLLTLHHIVADGWSLGILLQEMTVLYDAFYHGKASPLPELPIQYADYAKWQGEQGELLKGQLEYWKTQLGDNPPALQLTTDHPRPPKQSARGAQKKLPLPDDLTARLKELCEAEGVTLFMLLLTAYHVLLHRYTAQEDLSVGTPIAGRSRGEMEGLIGLFINSLSLRVRVGGGQTFREVLQQVRQVSLDAFANQDVPFEKVVEELQVERSLSQTPLFQAFFRYLPELYTEMHLPELTWLPVPVEVETAMFDLSLTVGDTNGSLTCALDYSPDLFEGETVERMLTHYRELLNSVVSSPQQPVSQLNLIPAAERQTLSVLGRGSEEGHQDDACVHQLFEAQAAQTPDAQAVLMGEQSLTYAELSDQAHALALRLQAQGIGPGALVGIRLDRSPELIISILGVLKAGAGYVPIDPTHPQERQDFILQDAKVSALITKSDAIACSSEQNAKVTAQITEANSIACTTETIQIFDTSFTTQQNADRLELPAVRPNNTIYVLYTSGTTGQPKGVVMPHRAISNLIRWQLQDASFTAGQRTLQYATVTFDVSVQEIFSTLCSGGTLVLIDEAVRKDPMRMIPYLSEQRVERLFLPYVAFQQLAEAAEALPDTGLHLQEIYTAGDQLQLTAPIRSLLERLPDCTLYNHYGPTESHVVTSFRLPAQTQDTLPPIGRPVTGAEVRILDGQHQLAPLGVPGELCIGGVCLSDGYLNRPDLTAERFIQHEGELFYKTGDRARWLPDGNLEYLGRLDHQVKIRGYRIEPGEIESMLRQHPNVLEAAVVPHELTPGDKRLVAYVVARQQPAPTASELRAFLHDQLPEYMIPSLFLHLDAMPLNANRKLDRRALPSPAGIRLETDQTRVAPRSDLERELVAIWEELLGVTGIGVTDNFFSLGGHSLLAVRLMTQITARFRQSLPLAALFEGGTVEHLADLLRQERVKRWSPLVNIQPHGSRTPFFCIHAVGGTVFSYSELAQALGPDQPFYGLQACGLEPEEEPFTSIEELAAAYLTAIRSIQPHGPYKIGAWSLGGTIAYELAQQLRQQGEQIERLALFDSLAPVPAYQLQADSLTLLALFARDLLGGRDPEVPSAAIESEEAALQFLQRQLPFPIELENLRRLWSVFKTNIEAYTQYQPAPYAGDLLLYRSNAAGDPAHGWQELITGELQIQHLAADHYGLLQPPHVKTLADQLAK</sequence>
<dbReference type="Gene3D" id="3.40.50.1820">
    <property type="entry name" value="alpha/beta hydrolase"/>
    <property type="match status" value="1"/>
</dbReference>
<proteinExistence type="inferred from homology"/>
<protein>
    <recommendedName>
        <fullName evidence="6">Carrier domain-containing protein</fullName>
    </recommendedName>
</protein>
<dbReference type="Gene3D" id="3.30.559.10">
    <property type="entry name" value="Chloramphenicol acetyltransferase-like domain"/>
    <property type="match status" value="1"/>
</dbReference>
<dbReference type="RefSeq" id="WP_087458019.1">
    <property type="nucleotide sequence ID" value="NZ_CP021434.1"/>
</dbReference>
<gene>
    <name evidence="7" type="ORF">CBW65_18030</name>
</gene>
<dbReference type="SUPFAM" id="SSF47336">
    <property type="entry name" value="ACP-like"/>
    <property type="match status" value="1"/>
</dbReference>
<dbReference type="InterPro" id="IPR010071">
    <property type="entry name" value="AA_adenyl_dom"/>
</dbReference>
<evidence type="ECO:0000256" key="4">
    <source>
        <dbReference type="ARBA" id="ARBA00022553"/>
    </source>
</evidence>
<dbReference type="FunFam" id="3.40.50.980:FF:000001">
    <property type="entry name" value="Non-ribosomal peptide synthetase"/>
    <property type="match status" value="1"/>
</dbReference>
<dbReference type="GO" id="GO:0072330">
    <property type="term" value="P:monocarboxylic acid biosynthetic process"/>
    <property type="evidence" value="ECO:0007669"/>
    <property type="project" value="UniProtKB-ARBA"/>
</dbReference>
<organism evidence="7 8">
    <name type="scientific">Tumebacillus avium</name>
    <dbReference type="NCBI Taxonomy" id="1903704"/>
    <lineage>
        <taxon>Bacteria</taxon>
        <taxon>Bacillati</taxon>
        <taxon>Bacillota</taxon>
        <taxon>Bacilli</taxon>
        <taxon>Bacillales</taxon>
        <taxon>Alicyclobacillaceae</taxon>
        <taxon>Tumebacillus</taxon>
    </lineage>
</organism>
<dbReference type="Pfam" id="PF00975">
    <property type="entry name" value="Thioesterase"/>
    <property type="match status" value="1"/>
</dbReference>
<dbReference type="Proteomes" id="UP000195437">
    <property type="component" value="Chromosome"/>
</dbReference>
<dbReference type="GO" id="GO:0009239">
    <property type="term" value="P:enterobactin biosynthetic process"/>
    <property type="evidence" value="ECO:0007669"/>
    <property type="project" value="TreeGrafter"/>
</dbReference>
<evidence type="ECO:0000259" key="6">
    <source>
        <dbReference type="PROSITE" id="PS50075"/>
    </source>
</evidence>
<dbReference type="OrthoDB" id="9765680at2"/>
<dbReference type="PANTHER" id="PTHR45527:SF1">
    <property type="entry name" value="FATTY ACID SYNTHASE"/>
    <property type="match status" value="1"/>
</dbReference>
<dbReference type="KEGG" id="tum:CBW65_18030"/>
<dbReference type="Gene3D" id="1.10.1200.10">
    <property type="entry name" value="ACP-like"/>
    <property type="match status" value="1"/>
</dbReference>
<dbReference type="FunFam" id="3.30.300.30:FF:000010">
    <property type="entry name" value="Enterobactin synthetase component F"/>
    <property type="match status" value="1"/>
</dbReference>
<dbReference type="CDD" id="cd19531">
    <property type="entry name" value="LCL_NRPS-like"/>
    <property type="match status" value="1"/>
</dbReference>
<dbReference type="GO" id="GO:0047527">
    <property type="term" value="F:2,3-dihydroxybenzoate-serine ligase activity"/>
    <property type="evidence" value="ECO:0007669"/>
    <property type="project" value="TreeGrafter"/>
</dbReference>
<dbReference type="EMBL" id="CP021434">
    <property type="protein sequence ID" value="ARU62660.1"/>
    <property type="molecule type" value="Genomic_DNA"/>
</dbReference>
<dbReference type="InterPro" id="IPR042099">
    <property type="entry name" value="ANL_N_sf"/>
</dbReference>
<dbReference type="PANTHER" id="PTHR45527">
    <property type="entry name" value="NONRIBOSOMAL PEPTIDE SYNTHETASE"/>
    <property type="match status" value="1"/>
</dbReference>
<dbReference type="SMART" id="SM00823">
    <property type="entry name" value="PKS_PP"/>
    <property type="match status" value="1"/>
</dbReference>
<keyword evidence="8" id="KW-1185">Reference proteome</keyword>
<dbReference type="InterPro" id="IPR020806">
    <property type="entry name" value="PKS_PP-bd"/>
</dbReference>
<comment type="cofactor">
    <cofactor evidence="1">
        <name>pantetheine 4'-phosphate</name>
        <dbReference type="ChEBI" id="CHEBI:47942"/>
    </cofactor>
</comment>
<dbReference type="Pfam" id="PF00550">
    <property type="entry name" value="PP-binding"/>
    <property type="match status" value="1"/>
</dbReference>
<dbReference type="FunFam" id="3.40.50.12780:FF:000012">
    <property type="entry name" value="Non-ribosomal peptide synthetase"/>
    <property type="match status" value="1"/>
</dbReference>
<dbReference type="PROSITE" id="PS50075">
    <property type="entry name" value="CARRIER"/>
    <property type="match status" value="1"/>
</dbReference>
<dbReference type="InterPro" id="IPR000873">
    <property type="entry name" value="AMP-dep_synth/lig_dom"/>
</dbReference>
<dbReference type="CDD" id="cd17651">
    <property type="entry name" value="A_NRPS_VisG_like"/>
    <property type="match status" value="1"/>
</dbReference>
<dbReference type="PROSITE" id="PS00455">
    <property type="entry name" value="AMP_BINDING"/>
    <property type="match status" value="1"/>
</dbReference>
<dbReference type="Pfam" id="PF00668">
    <property type="entry name" value="Condensation"/>
    <property type="match status" value="1"/>
</dbReference>
<dbReference type="FunFam" id="3.30.559.10:FF:000012">
    <property type="entry name" value="Non-ribosomal peptide synthetase"/>
    <property type="match status" value="1"/>
</dbReference>
<dbReference type="NCBIfam" id="TIGR01733">
    <property type="entry name" value="AA-adenyl-dom"/>
    <property type="match status" value="1"/>
</dbReference>
<dbReference type="Pfam" id="PF00501">
    <property type="entry name" value="AMP-binding"/>
    <property type="match status" value="1"/>
</dbReference>
<accession>A0A1Y0IQV7</accession>
<dbReference type="Gene3D" id="3.40.50.12780">
    <property type="entry name" value="N-terminal domain of ligase-like"/>
    <property type="match status" value="1"/>
</dbReference>
<dbReference type="InterPro" id="IPR009081">
    <property type="entry name" value="PP-bd_ACP"/>
</dbReference>
<name>A0A1Y0IQV7_9BACL</name>
<dbReference type="GO" id="GO:0043041">
    <property type="term" value="P:amino acid activation for nonribosomal peptide biosynthetic process"/>
    <property type="evidence" value="ECO:0007669"/>
    <property type="project" value="TreeGrafter"/>
</dbReference>
<dbReference type="InterPro" id="IPR045851">
    <property type="entry name" value="AMP-bd_C_sf"/>
</dbReference>
<dbReference type="SUPFAM" id="SSF56801">
    <property type="entry name" value="Acetyl-CoA synthetase-like"/>
    <property type="match status" value="1"/>
</dbReference>
<comment type="similarity">
    <text evidence="2">Belongs to the ATP-dependent AMP-binding enzyme family.</text>
</comment>
<dbReference type="GO" id="GO:0005829">
    <property type="term" value="C:cytosol"/>
    <property type="evidence" value="ECO:0007669"/>
    <property type="project" value="TreeGrafter"/>
</dbReference>